<gene>
    <name evidence="1" type="ORF">PCOR1329_LOCUS71585</name>
</gene>
<evidence type="ECO:0000313" key="1">
    <source>
        <dbReference type="EMBL" id="CAK0891733.1"/>
    </source>
</evidence>
<comment type="caution">
    <text evidence="1">The sequence shown here is derived from an EMBL/GenBank/DDBJ whole genome shotgun (WGS) entry which is preliminary data.</text>
</comment>
<feature type="non-terminal residue" evidence="1">
    <location>
        <position position="102"/>
    </location>
</feature>
<reference evidence="1" key="1">
    <citation type="submission" date="2023-10" db="EMBL/GenBank/DDBJ databases">
        <authorList>
            <person name="Chen Y."/>
            <person name="Shah S."/>
            <person name="Dougan E. K."/>
            <person name="Thang M."/>
            <person name="Chan C."/>
        </authorList>
    </citation>
    <scope>NUCLEOTIDE SEQUENCE [LARGE SCALE GENOMIC DNA]</scope>
</reference>
<dbReference type="EMBL" id="CAUYUJ010019509">
    <property type="protein sequence ID" value="CAK0891733.1"/>
    <property type="molecule type" value="Genomic_DNA"/>
</dbReference>
<name>A0ABN9X151_9DINO</name>
<keyword evidence="2" id="KW-1185">Reference proteome</keyword>
<proteinExistence type="predicted"/>
<evidence type="ECO:0000313" key="2">
    <source>
        <dbReference type="Proteomes" id="UP001189429"/>
    </source>
</evidence>
<protein>
    <submittedName>
        <fullName evidence="1">Uncharacterized protein</fullName>
    </submittedName>
</protein>
<feature type="non-terminal residue" evidence="1">
    <location>
        <position position="1"/>
    </location>
</feature>
<accession>A0ABN9X151</accession>
<dbReference type="Proteomes" id="UP001189429">
    <property type="component" value="Unassembled WGS sequence"/>
</dbReference>
<sequence>ASLEEHALGAQGCWYFEATGRVVFSPSGASGAAFADYRSICLGIYQIYPEAYTVAARGATCADISLTALSDRKICLSYALAVGLNFSDTDQVGLYGCMYFEP</sequence>
<organism evidence="1 2">
    <name type="scientific">Prorocentrum cordatum</name>
    <dbReference type="NCBI Taxonomy" id="2364126"/>
    <lineage>
        <taxon>Eukaryota</taxon>
        <taxon>Sar</taxon>
        <taxon>Alveolata</taxon>
        <taxon>Dinophyceae</taxon>
        <taxon>Prorocentrales</taxon>
        <taxon>Prorocentraceae</taxon>
        <taxon>Prorocentrum</taxon>
    </lineage>
</organism>